<keyword evidence="2" id="KW-1185">Reference proteome</keyword>
<comment type="caution">
    <text evidence="1">The sequence shown here is derived from an EMBL/GenBank/DDBJ whole genome shotgun (WGS) entry which is preliminary data.</text>
</comment>
<dbReference type="AlphaFoldDB" id="A0AAE0W7D9"/>
<protein>
    <submittedName>
        <fullName evidence="1">Uncharacterized protein</fullName>
    </submittedName>
</protein>
<evidence type="ECO:0000313" key="2">
    <source>
        <dbReference type="Proteomes" id="UP001195483"/>
    </source>
</evidence>
<dbReference type="EMBL" id="JAEAOA010002305">
    <property type="protein sequence ID" value="KAK3602955.1"/>
    <property type="molecule type" value="Genomic_DNA"/>
</dbReference>
<organism evidence="1 2">
    <name type="scientific">Potamilus streckersoni</name>
    <dbReference type="NCBI Taxonomy" id="2493646"/>
    <lineage>
        <taxon>Eukaryota</taxon>
        <taxon>Metazoa</taxon>
        <taxon>Spiralia</taxon>
        <taxon>Lophotrochozoa</taxon>
        <taxon>Mollusca</taxon>
        <taxon>Bivalvia</taxon>
        <taxon>Autobranchia</taxon>
        <taxon>Heteroconchia</taxon>
        <taxon>Palaeoheterodonta</taxon>
        <taxon>Unionida</taxon>
        <taxon>Unionoidea</taxon>
        <taxon>Unionidae</taxon>
        <taxon>Ambleminae</taxon>
        <taxon>Lampsilini</taxon>
        <taxon>Potamilus</taxon>
    </lineage>
</organism>
<proteinExistence type="predicted"/>
<dbReference type="Proteomes" id="UP001195483">
    <property type="component" value="Unassembled WGS sequence"/>
</dbReference>
<name>A0AAE0W7D9_9BIVA</name>
<reference evidence="1" key="3">
    <citation type="submission" date="2023-05" db="EMBL/GenBank/DDBJ databases">
        <authorList>
            <person name="Smith C.H."/>
        </authorList>
    </citation>
    <scope>NUCLEOTIDE SEQUENCE</scope>
    <source>
        <strain evidence="1">CHS0354</strain>
        <tissue evidence="1">Mantle</tissue>
    </source>
</reference>
<sequence>IDGLNYALCDMFVLSTEPALPIKCIRLDPKTKTTTLTIRIKIANAYKTKQLPPHEDQRWIYNMRLLSDSEHN</sequence>
<reference evidence="1" key="1">
    <citation type="journal article" date="2021" name="Genome Biol. Evol.">
        <title>A High-Quality Reference Genome for a Parasitic Bivalve with Doubly Uniparental Inheritance (Bivalvia: Unionida).</title>
        <authorList>
            <person name="Smith C.H."/>
        </authorList>
    </citation>
    <scope>NUCLEOTIDE SEQUENCE</scope>
    <source>
        <strain evidence="1">CHS0354</strain>
    </source>
</reference>
<evidence type="ECO:0000313" key="1">
    <source>
        <dbReference type="EMBL" id="KAK3602955.1"/>
    </source>
</evidence>
<accession>A0AAE0W7D9</accession>
<feature type="non-terminal residue" evidence="1">
    <location>
        <position position="1"/>
    </location>
</feature>
<reference evidence="1" key="2">
    <citation type="journal article" date="2021" name="Genome Biol. Evol.">
        <title>Developing a high-quality reference genome for a parasitic bivalve with doubly uniparental inheritance (Bivalvia: Unionida).</title>
        <authorList>
            <person name="Smith C.H."/>
        </authorList>
    </citation>
    <scope>NUCLEOTIDE SEQUENCE</scope>
    <source>
        <strain evidence="1">CHS0354</strain>
        <tissue evidence="1">Mantle</tissue>
    </source>
</reference>
<gene>
    <name evidence="1" type="ORF">CHS0354_039375</name>
</gene>